<dbReference type="AlphaFoldDB" id="A0A654M3E6"/>
<organism evidence="1 2">
    <name type="scientific">Candidatus Nitrosocosmicus oleophilus</name>
    <dbReference type="NCBI Taxonomy" id="1353260"/>
    <lineage>
        <taxon>Archaea</taxon>
        <taxon>Nitrososphaerota</taxon>
        <taxon>Nitrososphaeria</taxon>
        <taxon>Nitrososphaerales</taxon>
        <taxon>Nitrososphaeraceae</taxon>
        <taxon>Candidatus Nitrosocosmicus</taxon>
    </lineage>
</organism>
<dbReference type="Proteomes" id="UP000058925">
    <property type="component" value="Chromosome"/>
</dbReference>
<keyword evidence="2" id="KW-1185">Reference proteome</keyword>
<name>A0A654M3E6_9ARCH</name>
<dbReference type="KEGG" id="taa:NMY3_02872"/>
<proteinExistence type="predicted"/>
<sequence length="34" mass="4017">MDEIHEFFRIIKAKSIAEHIGIVRTALIYLYIVI</sequence>
<reference evidence="2" key="1">
    <citation type="submission" date="2015-10" db="EMBL/GenBank/DDBJ databases">
        <title>Niche specialization of a soil ammonia-oxidizing archaeon, Candidatus Nitrosocosmicus oleophilus.</title>
        <authorList>
            <person name="Jung M.-Y."/>
            <person name="Rhee S.-K."/>
        </authorList>
    </citation>
    <scope>NUCLEOTIDE SEQUENCE [LARGE SCALE GENOMIC DNA]</scope>
    <source>
        <strain evidence="2">MY3</strain>
    </source>
</reference>
<evidence type="ECO:0000313" key="2">
    <source>
        <dbReference type="Proteomes" id="UP000058925"/>
    </source>
</evidence>
<gene>
    <name evidence="1" type="ORF">NMY3_02872</name>
</gene>
<evidence type="ECO:0000313" key="1">
    <source>
        <dbReference type="EMBL" id="ALI37061.1"/>
    </source>
</evidence>
<dbReference type="EMBL" id="CP012850">
    <property type="protein sequence ID" value="ALI37061.1"/>
    <property type="molecule type" value="Genomic_DNA"/>
</dbReference>
<protein>
    <submittedName>
        <fullName evidence="1">Uncharacterized protein</fullName>
    </submittedName>
</protein>
<accession>A0A654M3E6</accession>